<proteinExistence type="predicted"/>
<organism evidence="1 2">
    <name type="scientific">Rhizorhabdus wittichii</name>
    <dbReference type="NCBI Taxonomy" id="160791"/>
    <lineage>
        <taxon>Bacteria</taxon>
        <taxon>Pseudomonadati</taxon>
        <taxon>Pseudomonadota</taxon>
        <taxon>Alphaproteobacteria</taxon>
        <taxon>Sphingomonadales</taxon>
        <taxon>Sphingomonadaceae</taxon>
        <taxon>Rhizorhabdus</taxon>
    </lineage>
</organism>
<gene>
    <name evidence="1" type="ORF">HRJ34_01750</name>
</gene>
<dbReference type="RefSeq" id="WP_208633180.1">
    <property type="nucleotide sequence ID" value="NZ_CP059319.1"/>
</dbReference>
<dbReference type="AlphaFoldDB" id="A0A975D3S5"/>
<reference evidence="1" key="1">
    <citation type="submission" date="2020-07" db="EMBL/GenBank/DDBJ databases">
        <authorList>
            <person name="Camacho E."/>
        </authorList>
    </citation>
    <scope>NUCLEOTIDE SEQUENCE</scope>
    <source>
        <strain evidence="1">MPO218</strain>
    </source>
</reference>
<dbReference type="InterPro" id="IPR035069">
    <property type="entry name" value="TTHA1013/TTHA0281-like"/>
</dbReference>
<dbReference type="SUPFAM" id="SSF143100">
    <property type="entry name" value="TTHA1013/TTHA0281-like"/>
    <property type="match status" value="1"/>
</dbReference>
<name>A0A975D3S5_9SPHN</name>
<protein>
    <submittedName>
        <fullName evidence="1">Type II toxin-antitoxin system HicB family antitoxin</fullName>
    </submittedName>
</protein>
<evidence type="ECO:0000313" key="1">
    <source>
        <dbReference type="EMBL" id="QTH22284.1"/>
    </source>
</evidence>
<sequence length="101" mass="11061">MGIYIRGLDFYPAMISREDGVFRADFVDIPDCRAYGATTVEVEGNARQALGVHMSTLARFGRALPAPSVVSEGGRAADRYLVYIEGPERIDVARLPERKAA</sequence>
<evidence type="ECO:0000313" key="2">
    <source>
        <dbReference type="Proteomes" id="UP000664914"/>
    </source>
</evidence>
<reference evidence="1" key="2">
    <citation type="submission" date="2021-04" db="EMBL/GenBank/DDBJ databases">
        <title>Isolation and genomic analysis of the ibuprofen-degrading bacterium Sphingomonas strain MPO218.</title>
        <authorList>
            <person name="Aulestia M."/>
            <person name="Flores A."/>
            <person name="Mangas E.L."/>
            <person name="Perez-Pulido A.J."/>
            <person name="Santero E."/>
            <person name="Camacho E.M."/>
        </authorList>
    </citation>
    <scope>NUCLEOTIDE SEQUENCE</scope>
    <source>
        <strain evidence="1">MPO218</strain>
    </source>
</reference>
<dbReference type="Gene3D" id="3.30.160.250">
    <property type="match status" value="1"/>
</dbReference>
<dbReference type="EMBL" id="CP059319">
    <property type="protein sequence ID" value="QTH22284.1"/>
    <property type="molecule type" value="Genomic_DNA"/>
</dbReference>
<accession>A0A975D3S5</accession>
<dbReference type="Proteomes" id="UP000664914">
    <property type="component" value="Chromosome"/>
</dbReference>